<proteinExistence type="predicted"/>
<protein>
    <submittedName>
        <fullName evidence="2">YbaK/prolyl-tRNA synthetase associated region</fullName>
    </submittedName>
</protein>
<dbReference type="eggNOG" id="COG2606">
    <property type="taxonomic scope" value="Bacteria"/>
</dbReference>
<dbReference type="InterPro" id="IPR036754">
    <property type="entry name" value="YbaK/aa-tRNA-synt-asso_dom_sf"/>
</dbReference>
<dbReference type="KEGG" id="gob:Gobs_1624"/>
<keyword evidence="3" id="KW-1185">Reference proteome</keyword>
<organism evidence="2 3">
    <name type="scientific">Geodermatophilus obscurus (strain ATCC 25078 / DSM 43160 / JCM 3152 / CCUG 61914 / KCC A-0152 / KCTC 9177 / NBRC 13315 / NRRL B-3577 / G-20)</name>
    <dbReference type="NCBI Taxonomy" id="526225"/>
    <lineage>
        <taxon>Bacteria</taxon>
        <taxon>Bacillati</taxon>
        <taxon>Actinomycetota</taxon>
        <taxon>Actinomycetes</taxon>
        <taxon>Geodermatophilales</taxon>
        <taxon>Geodermatophilaceae</taxon>
        <taxon>Geodermatophilus</taxon>
    </lineage>
</organism>
<name>D2SCV6_GEOOG</name>
<gene>
    <name evidence="2" type="ordered locus">Gobs_1624</name>
</gene>
<keyword evidence="2" id="KW-0436">Ligase</keyword>
<dbReference type="Gene3D" id="3.90.960.10">
    <property type="entry name" value="YbaK/aminoacyl-tRNA synthetase-associated domain"/>
    <property type="match status" value="1"/>
</dbReference>
<dbReference type="HOGENOM" id="CLU_094875_0_0_11"/>
<dbReference type="STRING" id="526225.Gobs_1624"/>
<dbReference type="RefSeq" id="WP_012947781.1">
    <property type="nucleotide sequence ID" value="NC_013757.1"/>
</dbReference>
<dbReference type="GO" id="GO:0004812">
    <property type="term" value="F:aminoacyl-tRNA ligase activity"/>
    <property type="evidence" value="ECO:0007669"/>
    <property type="project" value="UniProtKB-KW"/>
</dbReference>
<evidence type="ECO:0000313" key="2">
    <source>
        <dbReference type="EMBL" id="ADB74341.1"/>
    </source>
</evidence>
<dbReference type="SUPFAM" id="SSF55826">
    <property type="entry name" value="YbaK/ProRS associated domain"/>
    <property type="match status" value="1"/>
</dbReference>
<dbReference type="Proteomes" id="UP000001382">
    <property type="component" value="Chromosome"/>
</dbReference>
<accession>D2SCV6</accession>
<dbReference type="AlphaFoldDB" id="D2SCV6"/>
<evidence type="ECO:0000259" key="1">
    <source>
        <dbReference type="Pfam" id="PF04073"/>
    </source>
</evidence>
<keyword evidence="2" id="KW-0030">Aminoacyl-tRNA synthetase</keyword>
<dbReference type="Pfam" id="PF04073">
    <property type="entry name" value="tRNA_edit"/>
    <property type="match status" value="1"/>
</dbReference>
<dbReference type="EMBL" id="CP001867">
    <property type="protein sequence ID" value="ADB74341.1"/>
    <property type="molecule type" value="Genomic_DNA"/>
</dbReference>
<dbReference type="PANTHER" id="PTHR30411:SF1">
    <property type="entry name" value="CYTOPLASMIC PROTEIN"/>
    <property type="match status" value="1"/>
</dbReference>
<dbReference type="InterPro" id="IPR007214">
    <property type="entry name" value="YbaK/aa-tRNA-synth-assoc-dom"/>
</dbReference>
<dbReference type="CDD" id="cd04333">
    <property type="entry name" value="ProX_deacylase"/>
    <property type="match status" value="1"/>
</dbReference>
<dbReference type="PANTHER" id="PTHR30411">
    <property type="entry name" value="CYTOPLASMIC PROTEIN"/>
    <property type="match status" value="1"/>
</dbReference>
<reference evidence="2 3" key="1">
    <citation type="journal article" date="2010" name="Stand. Genomic Sci.">
        <title>Complete genome sequence of Geodermatophilus obscurus type strain (G-20).</title>
        <authorList>
            <person name="Ivanova N."/>
            <person name="Sikorski J."/>
            <person name="Jando M."/>
            <person name="Munk C."/>
            <person name="Lapidus A."/>
            <person name="Glavina Del Rio T."/>
            <person name="Copeland A."/>
            <person name="Tice H."/>
            <person name="Cheng J.-F."/>
            <person name="Lucas S."/>
            <person name="Chen F."/>
            <person name="Nolan M."/>
            <person name="Bruce D."/>
            <person name="Goodwin L."/>
            <person name="Pitluck S."/>
            <person name="Mavromatis K."/>
            <person name="Mikhailova N."/>
            <person name="Pati A."/>
            <person name="Chen A."/>
            <person name="Palaniappan K."/>
            <person name="Land M."/>
            <person name="Hauser L."/>
            <person name="Chang Y.-J."/>
            <person name="Jeffries C.D."/>
            <person name="Meincke L."/>
            <person name="Brettin T."/>
            <person name="Detter J.C."/>
            <person name="Detter J.C."/>
            <person name="Rohde M."/>
            <person name="Goeker M."/>
            <person name="Bristow J."/>
            <person name="Eisen J.A."/>
            <person name="Markowitz V."/>
            <person name="Hugenholtz P."/>
            <person name="Kyrpides N.C."/>
            <person name="Klenk H.-P."/>
        </authorList>
    </citation>
    <scope>NUCLEOTIDE SEQUENCE [LARGE SCALE GENOMIC DNA]</scope>
    <source>
        <strain evidence="3">ATCC 25078 / DSM 43160 / JCM 3152 / KCC A-0152 / KCTC 9177 / NBRC 13315 / NRRL B-3577 / G-20</strain>
    </source>
</reference>
<feature type="domain" description="YbaK/aminoacyl-tRNA synthetase-associated" evidence="1">
    <location>
        <begin position="25"/>
        <end position="144"/>
    </location>
</feature>
<sequence>MSPVDRVVATLREAGVDAEVRRFDQPVPTAAAAAEALGCEVGAIANSLVFDADGTPLLVLASGAHRVDTRKVAALVGARRVRRATPDLVLAATGQEVGGVAPTGHPAPLRALVDVDLARHPLLWAGGGDHHTMVALSYADLLRLTGGDEAAVA</sequence>
<dbReference type="GO" id="GO:0002161">
    <property type="term" value="F:aminoacyl-tRNA deacylase activity"/>
    <property type="evidence" value="ECO:0007669"/>
    <property type="project" value="InterPro"/>
</dbReference>
<dbReference type="OrthoDB" id="8536235at2"/>
<evidence type="ECO:0000313" key="3">
    <source>
        <dbReference type="Proteomes" id="UP000001382"/>
    </source>
</evidence>
<reference evidence="3" key="2">
    <citation type="submission" date="2010-01" db="EMBL/GenBank/DDBJ databases">
        <title>The complete genome of Geodermatophilus obscurus DSM 43160.</title>
        <authorList>
            <consortium name="US DOE Joint Genome Institute (JGI-PGF)"/>
            <person name="Lucas S."/>
            <person name="Copeland A."/>
            <person name="Lapidus A."/>
            <person name="Glavina del Rio T."/>
            <person name="Dalin E."/>
            <person name="Tice H."/>
            <person name="Bruce D."/>
            <person name="Goodwin L."/>
            <person name="Pitluck S."/>
            <person name="Kyrpides N."/>
            <person name="Mavromatis K."/>
            <person name="Ivanova N."/>
            <person name="Munk A.C."/>
            <person name="Brettin T."/>
            <person name="Detter J.C."/>
            <person name="Han C."/>
            <person name="Larimer F."/>
            <person name="Land M."/>
            <person name="Hauser L."/>
            <person name="Markowitz V."/>
            <person name="Cheng J.-F."/>
            <person name="Hugenholtz P."/>
            <person name="Woyke T."/>
            <person name="Wu D."/>
            <person name="Jando M."/>
            <person name="Schneider S."/>
            <person name="Klenk H.-P."/>
            <person name="Eisen J.A."/>
        </authorList>
    </citation>
    <scope>NUCLEOTIDE SEQUENCE [LARGE SCALE GENOMIC DNA]</scope>
    <source>
        <strain evidence="3">ATCC 25078 / DSM 43160 / JCM 3152 / KCC A-0152 / KCTC 9177 / NBRC 13315 / NRRL B-3577 / G-20</strain>
    </source>
</reference>